<evidence type="ECO:0000313" key="3">
    <source>
        <dbReference type="EMBL" id="CAI9955284.1"/>
    </source>
</evidence>
<reference evidence="2" key="1">
    <citation type="submission" date="2023-06" db="EMBL/GenBank/DDBJ databases">
        <authorList>
            <person name="Kurt Z."/>
        </authorList>
    </citation>
    <scope>NUCLEOTIDE SEQUENCE</scope>
</reference>
<dbReference type="EMBL" id="CATOUU010000865">
    <property type="protein sequence ID" value="CAI9955299.1"/>
    <property type="molecule type" value="Genomic_DNA"/>
</dbReference>
<evidence type="ECO:0000313" key="4">
    <source>
        <dbReference type="EMBL" id="CAI9955299.1"/>
    </source>
</evidence>
<sequence length="110" mass="12950">MKDFGLYKNLLNNEMNVRSNENSRYYLIQISHSVLLQFVQAVFNSSCLVRASFCAYLCNYVTQLKSIIFVTVLLELIRLGDLVLWLSWPIGFWFLGCVRILVYVRLVFVW</sequence>
<organism evidence="2">
    <name type="scientific">Hexamita inflata</name>
    <dbReference type="NCBI Taxonomy" id="28002"/>
    <lineage>
        <taxon>Eukaryota</taxon>
        <taxon>Metamonada</taxon>
        <taxon>Diplomonadida</taxon>
        <taxon>Hexamitidae</taxon>
        <taxon>Hexamitinae</taxon>
        <taxon>Hexamita</taxon>
    </lineage>
</organism>
<feature type="transmembrane region" description="Helical" evidence="1">
    <location>
        <begin position="86"/>
        <end position="108"/>
    </location>
</feature>
<keyword evidence="8" id="KW-1185">Reference proteome</keyword>
<comment type="caution">
    <text evidence="2">The sequence shown here is derived from an EMBL/GenBank/DDBJ whole genome shotgun (WGS) entry which is preliminary data.</text>
</comment>
<keyword evidence="1" id="KW-1133">Transmembrane helix</keyword>
<dbReference type="AlphaFoldDB" id="A0AA86P361"/>
<keyword evidence="1" id="KW-0472">Membrane</keyword>
<protein>
    <submittedName>
        <fullName evidence="5">Hypothetical_protein</fullName>
    </submittedName>
</protein>
<dbReference type="EMBL" id="CAXDID020000010">
    <property type="protein sequence ID" value="CAL5978967.1"/>
    <property type="molecule type" value="Genomic_DNA"/>
</dbReference>
<proteinExistence type="predicted"/>
<evidence type="ECO:0000313" key="5">
    <source>
        <dbReference type="EMBL" id="CAL5978967.1"/>
    </source>
</evidence>
<accession>A0AA86P361</accession>
<gene>
    <name evidence="2" type="ORF">HINF_LOCUS17471</name>
    <name evidence="3" type="ORF">HINF_LOCUS42929</name>
    <name evidence="4" type="ORF">HINF_LOCUS42944</name>
    <name evidence="5" type="ORF">HINF_LOCUS5114</name>
    <name evidence="6" type="ORF">HINF_LOCUS5129</name>
    <name evidence="7" type="ORF">HINF_LOCUS79314</name>
</gene>
<evidence type="ECO:0000313" key="7">
    <source>
        <dbReference type="EMBL" id="CAL6117106.1"/>
    </source>
</evidence>
<dbReference type="EMBL" id="CATOUU010000865">
    <property type="protein sequence ID" value="CAI9955284.1"/>
    <property type="molecule type" value="Genomic_DNA"/>
</dbReference>
<dbReference type="EMBL" id="CAXDID020000010">
    <property type="protein sequence ID" value="CAL5978982.1"/>
    <property type="molecule type" value="Genomic_DNA"/>
</dbReference>
<evidence type="ECO:0000313" key="8">
    <source>
        <dbReference type="Proteomes" id="UP001642409"/>
    </source>
</evidence>
<dbReference type="EMBL" id="CAXDID020001178">
    <property type="protein sequence ID" value="CAL6117106.1"/>
    <property type="molecule type" value="Genomic_DNA"/>
</dbReference>
<evidence type="ECO:0000256" key="1">
    <source>
        <dbReference type="SAM" id="Phobius"/>
    </source>
</evidence>
<evidence type="ECO:0000313" key="6">
    <source>
        <dbReference type="EMBL" id="CAL5978982.1"/>
    </source>
</evidence>
<dbReference type="EMBL" id="CATOUU010000441">
    <property type="protein sequence ID" value="CAI9929826.1"/>
    <property type="molecule type" value="Genomic_DNA"/>
</dbReference>
<reference evidence="5 8" key="2">
    <citation type="submission" date="2024-07" db="EMBL/GenBank/DDBJ databases">
        <authorList>
            <person name="Akdeniz Z."/>
        </authorList>
    </citation>
    <scope>NUCLEOTIDE SEQUENCE [LARGE SCALE GENOMIC DNA]</scope>
</reference>
<feature type="transmembrane region" description="Helical" evidence="1">
    <location>
        <begin position="55"/>
        <end position="74"/>
    </location>
</feature>
<evidence type="ECO:0000313" key="2">
    <source>
        <dbReference type="EMBL" id="CAI9929826.1"/>
    </source>
</evidence>
<name>A0AA86P361_9EUKA</name>
<dbReference type="Proteomes" id="UP001642409">
    <property type="component" value="Unassembled WGS sequence"/>
</dbReference>
<keyword evidence="1" id="KW-0812">Transmembrane</keyword>